<keyword evidence="3" id="KW-1185">Reference proteome</keyword>
<gene>
    <name evidence="2" type="ORF">EDD66_11319</name>
</gene>
<dbReference type="Pfam" id="PF06161">
    <property type="entry name" value="DUF975"/>
    <property type="match status" value="1"/>
</dbReference>
<accession>A0A3N1XA41</accession>
<keyword evidence="1" id="KW-0812">Transmembrane</keyword>
<feature type="transmembrane region" description="Helical" evidence="1">
    <location>
        <begin position="18"/>
        <end position="37"/>
    </location>
</feature>
<protein>
    <submittedName>
        <fullName evidence="2">Putative membrane protein</fullName>
    </submittedName>
</protein>
<feature type="transmembrane region" description="Helical" evidence="1">
    <location>
        <begin position="138"/>
        <end position="161"/>
    </location>
</feature>
<feature type="transmembrane region" description="Helical" evidence="1">
    <location>
        <begin position="199"/>
        <end position="224"/>
    </location>
</feature>
<dbReference type="InterPro" id="IPR010380">
    <property type="entry name" value="DUF975"/>
</dbReference>
<dbReference type="Proteomes" id="UP000273083">
    <property type="component" value="Unassembled WGS sequence"/>
</dbReference>
<proteinExistence type="predicted"/>
<keyword evidence="1" id="KW-1133">Transmembrane helix</keyword>
<keyword evidence="1" id="KW-0472">Membrane</keyword>
<dbReference type="EMBL" id="RJVG01000013">
    <property type="protein sequence ID" value="ROR23626.1"/>
    <property type="molecule type" value="Genomic_DNA"/>
</dbReference>
<evidence type="ECO:0000256" key="1">
    <source>
        <dbReference type="SAM" id="Phobius"/>
    </source>
</evidence>
<name>A0A3N1XA41_9FIRM</name>
<comment type="caution">
    <text evidence="2">The sequence shown here is derived from an EMBL/GenBank/DDBJ whole genome shotgun (WGS) entry which is preliminary data.</text>
</comment>
<dbReference type="PANTHER" id="PTHR40076:SF1">
    <property type="entry name" value="MEMBRANE PROTEIN"/>
    <property type="match status" value="1"/>
</dbReference>
<evidence type="ECO:0000313" key="3">
    <source>
        <dbReference type="Proteomes" id="UP000273083"/>
    </source>
</evidence>
<dbReference type="OrthoDB" id="9784844at2"/>
<organism evidence="2 3">
    <name type="scientific">Mobilisporobacter senegalensis</name>
    <dbReference type="NCBI Taxonomy" id="1329262"/>
    <lineage>
        <taxon>Bacteria</taxon>
        <taxon>Bacillati</taxon>
        <taxon>Bacillota</taxon>
        <taxon>Clostridia</taxon>
        <taxon>Lachnospirales</taxon>
        <taxon>Lachnospiraceae</taxon>
        <taxon>Mobilisporobacter</taxon>
    </lineage>
</organism>
<dbReference type="RefSeq" id="WP_123610626.1">
    <property type="nucleotide sequence ID" value="NZ_RJVG01000013.1"/>
</dbReference>
<dbReference type="AlphaFoldDB" id="A0A3N1XA41"/>
<feature type="transmembrane region" description="Helical" evidence="1">
    <location>
        <begin position="78"/>
        <end position="100"/>
    </location>
</feature>
<evidence type="ECO:0000313" key="2">
    <source>
        <dbReference type="EMBL" id="ROR23626.1"/>
    </source>
</evidence>
<reference evidence="2 3" key="1">
    <citation type="submission" date="2018-11" db="EMBL/GenBank/DDBJ databases">
        <title>Genomic Encyclopedia of Type Strains, Phase IV (KMG-IV): sequencing the most valuable type-strain genomes for metagenomic binning, comparative biology and taxonomic classification.</title>
        <authorList>
            <person name="Goeker M."/>
        </authorList>
    </citation>
    <scope>NUCLEOTIDE SEQUENCE [LARGE SCALE GENOMIC DNA]</scope>
    <source>
        <strain evidence="2 3">DSM 26537</strain>
    </source>
</reference>
<sequence length="265" mass="29916">MWSRSELKTKAKSALKRYYWIAFVVCIVAGILGGSGGSGGGGGSSFRNYSNTRNNNSFPLGNDISAIENEITTMFVTFLPFIIGFIILVIIIAIVFATFVSGPIEAGKNYFFMHSRENGAQFTTMFANFRKGRYMNTVTVMFFRGLYTFLWTLLLIIPGIIKSYEYCMIPYIMAENPDIDKNRAFELSKYMTDGDKFNIFVLQLSFIGWYLLGAIPCGIGILFVQPYFEATMAELYAVKREEAIRSGFSNESELCGFYNSIQNNF</sequence>
<dbReference type="PANTHER" id="PTHR40076">
    <property type="entry name" value="MEMBRANE PROTEIN-RELATED"/>
    <property type="match status" value="1"/>
</dbReference>